<feature type="region of interest" description="Disordered" evidence="1">
    <location>
        <begin position="734"/>
        <end position="1022"/>
    </location>
</feature>
<gene>
    <name evidence="3" type="ORF">CYMTET_14225</name>
</gene>
<feature type="compositionally biased region" description="Polar residues" evidence="1">
    <location>
        <begin position="938"/>
        <end position="970"/>
    </location>
</feature>
<dbReference type="PANTHER" id="PTHR11319:SF35">
    <property type="entry name" value="OUTER MEMBRANE PROTEIN PMPC-RELATED"/>
    <property type="match status" value="1"/>
</dbReference>
<feature type="compositionally biased region" description="Basic and acidic residues" evidence="1">
    <location>
        <begin position="1100"/>
        <end position="1109"/>
    </location>
</feature>
<feature type="compositionally biased region" description="Polar residues" evidence="1">
    <location>
        <begin position="741"/>
        <end position="752"/>
    </location>
</feature>
<feature type="compositionally biased region" description="Acidic residues" evidence="1">
    <location>
        <begin position="1111"/>
        <end position="1122"/>
    </location>
</feature>
<feature type="compositionally biased region" description="Acidic residues" evidence="1">
    <location>
        <begin position="1161"/>
        <end position="1172"/>
    </location>
</feature>
<feature type="non-terminal residue" evidence="3">
    <location>
        <position position="1"/>
    </location>
</feature>
<feature type="compositionally biased region" description="Pro residues" evidence="1">
    <location>
        <begin position="910"/>
        <end position="919"/>
    </location>
</feature>
<dbReference type="PANTHER" id="PTHR11319">
    <property type="entry name" value="G PROTEIN-COUPLED RECEPTOR-RELATED"/>
    <property type="match status" value="1"/>
</dbReference>
<dbReference type="Proteomes" id="UP001190700">
    <property type="component" value="Unassembled WGS sequence"/>
</dbReference>
<evidence type="ECO:0000313" key="3">
    <source>
        <dbReference type="EMBL" id="KAK3277791.1"/>
    </source>
</evidence>
<dbReference type="SUPFAM" id="SSF57184">
    <property type="entry name" value="Growth factor receptor domain"/>
    <property type="match status" value="1"/>
</dbReference>
<feature type="transmembrane region" description="Helical" evidence="2">
    <location>
        <begin position="1394"/>
        <end position="1414"/>
    </location>
</feature>
<comment type="caution">
    <text evidence="3">The sequence shown here is derived from an EMBL/GenBank/DDBJ whole genome shotgun (WGS) entry which is preliminary data.</text>
</comment>
<evidence type="ECO:0000313" key="4">
    <source>
        <dbReference type="Proteomes" id="UP001190700"/>
    </source>
</evidence>
<organism evidence="3 4">
    <name type="scientific">Cymbomonas tetramitiformis</name>
    <dbReference type="NCBI Taxonomy" id="36881"/>
    <lineage>
        <taxon>Eukaryota</taxon>
        <taxon>Viridiplantae</taxon>
        <taxon>Chlorophyta</taxon>
        <taxon>Pyramimonadophyceae</taxon>
        <taxon>Pyramimonadales</taxon>
        <taxon>Pyramimonadaceae</taxon>
        <taxon>Cymbomonas</taxon>
    </lineage>
</organism>
<feature type="compositionally biased region" description="Low complexity" evidence="1">
    <location>
        <begin position="1012"/>
        <end position="1021"/>
    </location>
</feature>
<keyword evidence="4" id="KW-1185">Reference proteome</keyword>
<name>A0AAE0GHY9_9CHLO</name>
<reference evidence="3 4" key="1">
    <citation type="journal article" date="2015" name="Genome Biol. Evol.">
        <title>Comparative Genomics of a Bacterivorous Green Alga Reveals Evolutionary Causalities and Consequences of Phago-Mixotrophic Mode of Nutrition.</title>
        <authorList>
            <person name="Burns J.A."/>
            <person name="Paasch A."/>
            <person name="Narechania A."/>
            <person name="Kim E."/>
        </authorList>
    </citation>
    <scope>NUCLEOTIDE SEQUENCE [LARGE SCALE GENOMIC DNA]</scope>
    <source>
        <strain evidence="3 4">PLY_AMNH</strain>
    </source>
</reference>
<dbReference type="InterPro" id="IPR011050">
    <property type="entry name" value="Pectin_lyase_fold/virulence"/>
</dbReference>
<dbReference type="InterPro" id="IPR009030">
    <property type="entry name" value="Growth_fac_rcpt_cys_sf"/>
</dbReference>
<protein>
    <recommendedName>
        <fullName evidence="5">TRP C-terminal domain-containing protein</fullName>
    </recommendedName>
</protein>
<keyword evidence="2" id="KW-1133">Transmembrane helix</keyword>
<keyword evidence="2" id="KW-0472">Membrane</keyword>
<evidence type="ECO:0008006" key="5">
    <source>
        <dbReference type="Google" id="ProtNLM"/>
    </source>
</evidence>
<feature type="region of interest" description="Disordered" evidence="1">
    <location>
        <begin position="1076"/>
        <end position="1177"/>
    </location>
</feature>
<evidence type="ECO:0000256" key="1">
    <source>
        <dbReference type="SAM" id="MobiDB-lite"/>
    </source>
</evidence>
<dbReference type="SUPFAM" id="SSF51126">
    <property type="entry name" value="Pectin lyase-like"/>
    <property type="match status" value="1"/>
</dbReference>
<evidence type="ECO:0000256" key="2">
    <source>
        <dbReference type="SAM" id="Phobius"/>
    </source>
</evidence>
<proteinExistence type="predicted"/>
<feature type="region of interest" description="Disordered" evidence="1">
    <location>
        <begin position="1304"/>
        <end position="1332"/>
    </location>
</feature>
<keyword evidence="2" id="KW-0812">Transmembrane</keyword>
<accession>A0AAE0GHY9</accession>
<feature type="compositionally biased region" description="Basic and acidic residues" evidence="1">
    <location>
        <begin position="754"/>
        <end position="764"/>
    </location>
</feature>
<feature type="transmembrane region" description="Helical" evidence="2">
    <location>
        <begin position="1248"/>
        <end position="1277"/>
    </location>
</feature>
<feature type="transmembrane region" description="Helical" evidence="2">
    <location>
        <begin position="1421"/>
        <end position="1440"/>
    </location>
</feature>
<dbReference type="EMBL" id="LGRX02005908">
    <property type="protein sequence ID" value="KAK3277791.1"/>
    <property type="molecule type" value="Genomic_DNA"/>
</dbReference>
<feature type="compositionally biased region" description="Low complexity" evidence="1">
    <location>
        <begin position="856"/>
        <end position="875"/>
    </location>
</feature>
<feature type="transmembrane region" description="Helical" evidence="2">
    <location>
        <begin position="1452"/>
        <end position="1470"/>
    </location>
</feature>
<sequence>NGLVPGMRGRAPGQPQAVHDSVLASNWVGQLGGGIFAGYQARLVGLRFHDNHASIGGAVAVLGANVTMHGCNAEWGGAIAGGGGLYVSQGEWGTGTVTMSECVLANNWAGWGGGAACLHLGGVLEIHNSSVAYNSAARGNGGALVVVTAGTGKLANATGNPELAALLNTAAGSPALEQLSADELGLVLDTALTLVATHFTGNRAEQGHGAVLHLDVPEALRLNMSEVRMEGNAAARGAGDCLYWHTVNRTQEEGAAPECLSCTCDGQTESLFTTNPVAFAVHQPLGTPAPDPIGATSTEHIDPPITYVGLDWYGHVARAYDLSVVVNKAEDDDEATLSELDNNLQVYNGTQGAVFDDLQLTAHPGRVHRLIFLATSMAGSELWGDVSVDLRLEACAAGQTYNAGDQTCISCAAGSIRFDNGSDPCSECVAGLDCIGGNEFVVEDGYWMAVDSASKACDGDDVQCTFDRVYECQVAAACASQERAGRQAEEVEVLEQESLCGTGYATGVVLCGACAEGYEVGEDSTCVACPPLWAVILRIGCISLTLMVMLVLVVRLVQKVSVTQESLVQANDTTDDTASMTTITKGTSGIIIGWMQVAAQSLFIYDADCIPELYGPLADLLPLTGQSLVHSPELCGNSIGMASESAGPSPWTVRISWGINVFNLSITEWLAVSCLMDELQTAGVPMPDGGFYFDFYFRAALPFIIAWPIFRLGSVKPVDIIKVILGNTARLADLPPVTPGQEMQRSTTSSNLGHGREPPIHDDLTSSGAEDAPSGRSEDVSPDGLVSPPSSGLARLPCSDIEKPASSGSEHRPSVDPKNSPSSCPEVLLSCDSYKPPSEDTKKPPCNGRENPSADRSFQSFQSCQSFPSFPSSRSLPLNDTERPPSNGSEDPSFDAPKSTPSDGSESPPSNSPDDPPSHIPKKSPSSVAENLMPNGSEEMSSNVPRSPESNGSESLPSIHSGPLSPNSMESPPHNAREDQVSIGSEDPPSKVSVVPPSNGSEDPSSKVGMIPPSNVPVNSPANILEMCHDGTQGETRVRGLPLGTRIASLSMDADEGYPKRGDAVDQDVAAAVAGNTADSLQLEDDCSPASPGQSVAKPCGEEQQRGAEGESVEGESVDGEPVEGKTVDGAPVDGEPVEGKTVDSAPVDGETVEGKTVDGEPVDGDTVDGEPVEGKTVDGETVEGELVPLFKNSRMWYPPIAIFLLIFLHPTCGTQMFQVFNCTPVHLHHVDAQQWLELDLRVECFTWQWTLCASVAAFVILTYILGLPIILAMIVWRLSSYRRVALPGGEVLFAPQGWLDDAGKGEGGGRPGERTGDGAGEGLDSDAPLPKVADEEEEEQTLLDHRRVRSSLGVLYTPFKRRFFWFTSYDMVRRLVQTSAVLVVRLINPDLDLYYALLVSVVFLALQAHLSPYDAADDNLVQMLVLLNHCVVLITLLYTRDSGHRTSGADVALVVTQVALSMYILRVLIRQYPHLWGYLFNRLTAILRQARSLWRRGCHGCQKGGIQAKQGTTIEWRSNILSGDPRAE</sequence>